<dbReference type="STRING" id="1802438.A2571_03245"/>
<protein>
    <recommendedName>
        <fullName evidence="7">D-lactate dehydrogenase (cytochrome)</fullName>
        <ecNumber evidence="7">1.1.2.4</ecNumber>
    </recommendedName>
</protein>
<evidence type="ECO:0000256" key="1">
    <source>
        <dbReference type="ARBA" id="ARBA00001974"/>
    </source>
</evidence>
<evidence type="ECO:0000313" key="10">
    <source>
        <dbReference type="Proteomes" id="UP000177043"/>
    </source>
</evidence>
<accession>A0A1G2QCE5</accession>
<dbReference type="GO" id="GO:1903457">
    <property type="term" value="P:lactate catabolic process"/>
    <property type="evidence" value="ECO:0007669"/>
    <property type="project" value="TreeGrafter"/>
</dbReference>
<dbReference type="InterPro" id="IPR006094">
    <property type="entry name" value="Oxid_FAD_bind_N"/>
</dbReference>
<dbReference type="Pfam" id="PF01565">
    <property type="entry name" value="FAD_binding_4"/>
    <property type="match status" value="1"/>
</dbReference>
<reference evidence="9 10" key="1">
    <citation type="journal article" date="2016" name="Nat. Commun.">
        <title>Thousands of microbial genomes shed light on interconnected biogeochemical processes in an aquifer system.</title>
        <authorList>
            <person name="Anantharaman K."/>
            <person name="Brown C.T."/>
            <person name="Hug L.A."/>
            <person name="Sharon I."/>
            <person name="Castelle C.J."/>
            <person name="Probst A.J."/>
            <person name="Thomas B.C."/>
            <person name="Singh A."/>
            <person name="Wilkins M.J."/>
            <person name="Karaoz U."/>
            <person name="Brodie E.L."/>
            <person name="Williams K.H."/>
            <person name="Hubbard S.S."/>
            <person name="Banfield J.F."/>
        </authorList>
    </citation>
    <scope>NUCLEOTIDE SEQUENCE [LARGE SCALE GENOMIC DNA]</scope>
</reference>
<dbReference type="InterPro" id="IPR016171">
    <property type="entry name" value="Vanillyl_alc_oxidase_C-sub2"/>
</dbReference>
<dbReference type="PANTHER" id="PTHR11748">
    <property type="entry name" value="D-LACTATE DEHYDROGENASE"/>
    <property type="match status" value="1"/>
</dbReference>
<comment type="cofactor">
    <cofactor evidence="1">
        <name>FAD</name>
        <dbReference type="ChEBI" id="CHEBI:57692"/>
    </cofactor>
</comment>
<dbReference type="Pfam" id="PF02913">
    <property type="entry name" value="FAD-oxidase_C"/>
    <property type="match status" value="1"/>
</dbReference>
<dbReference type="AlphaFoldDB" id="A0A1G2QCE5"/>
<dbReference type="InterPro" id="IPR004113">
    <property type="entry name" value="FAD-bd_oxidored_4_C"/>
</dbReference>
<dbReference type="PROSITE" id="PS51387">
    <property type="entry name" value="FAD_PCMH"/>
    <property type="match status" value="1"/>
</dbReference>
<evidence type="ECO:0000256" key="4">
    <source>
        <dbReference type="ARBA" id="ARBA00022827"/>
    </source>
</evidence>
<dbReference type="Gene3D" id="3.30.465.10">
    <property type="match status" value="2"/>
</dbReference>
<dbReference type="InterPro" id="IPR016164">
    <property type="entry name" value="FAD-linked_Oxase-like_C"/>
</dbReference>
<gene>
    <name evidence="9" type="ORF">A2571_03245</name>
</gene>
<feature type="domain" description="FAD-binding PCMH-type" evidence="8">
    <location>
        <begin position="36"/>
        <end position="267"/>
    </location>
</feature>
<proteinExistence type="inferred from homology"/>
<keyword evidence="3" id="KW-0285">Flavoprotein</keyword>
<evidence type="ECO:0000256" key="7">
    <source>
        <dbReference type="ARBA" id="ARBA00038897"/>
    </source>
</evidence>
<comment type="caution">
    <text evidence="9">The sequence shown here is derived from an EMBL/GenBank/DDBJ whole genome shotgun (WGS) entry which is preliminary data.</text>
</comment>
<dbReference type="InterPro" id="IPR016166">
    <property type="entry name" value="FAD-bd_PCMH"/>
</dbReference>
<dbReference type="GO" id="GO:0008720">
    <property type="term" value="F:D-lactate dehydrogenase (NAD+) activity"/>
    <property type="evidence" value="ECO:0007669"/>
    <property type="project" value="TreeGrafter"/>
</dbReference>
<dbReference type="Gene3D" id="3.30.70.2740">
    <property type="match status" value="1"/>
</dbReference>
<keyword evidence="6" id="KW-0560">Oxidoreductase</keyword>
<dbReference type="GO" id="GO:0004458">
    <property type="term" value="F:D-lactate dehydrogenase (cytochrome) activity"/>
    <property type="evidence" value="ECO:0007669"/>
    <property type="project" value="UniProtKB-EC"/>
</dbReference>
<dbReference type="Proteomes" id="UP000177043">
    <property type="component" value="Unassembled WGS sequence"/>
</dbReference>
<dbReference type="Gene3D" id="1.10.45.10">
    <property type="entry name" value="Vanillyl-alcohol Oxidase, Chain A, domain 4"/>
    <property type="match status" value="1"/>
</dbReference>
<dbReference type="GO" id="GO:0071949">
    <property type="term" value="F:FAD binding"/>
    <property type="evidence" value="ECO:0007669"/>
    <property type="project" value="InterPro"/>
</dbReference>
<dbReference type="EMBL" id="MHTJ01000004">
    <property type="protein sequence ID" value="OHA58246.1"/>
    <property type="molecule type" value="Genomic_DNA"/>
</dbReference>
<evidence type="ECO:0000256" key="5">
    <source>
        <dbReference type="ARBA" id="ARBA00022946"/>
    </source>
</evidence>
<organism evidence="9 10">
    <name type="scientific">Candidatus Vogelbacteria bacterium RIFOXYD1_FULL_44_32</name>
    <dbReference type="NCBI Taxonomy" id="1802438"/>
    <lineage>
        <taxon>Bacteria</taxon>
        <taxon>Candidatus Vogeliibacteriota</taxon>
    </lineage>
</organism>
<keyword evidence="5" id="KW-0809">Transit peptide</keyword>
<evidence type="ECO:0000313" key="9">
    <source>
        <dbReference type="EMBL" id="OHA58246.1"/>
    </source>
</evidence>
<evidence type="ECO:0000256" key="3">
    <source>
        <dbReference type="ARBA" id="ARBA00022630"/>
    </source>
</evidence>
<keyword evidence="4" id="KW-0274">FAD</keyword>
<evidence type="ECO:0000256" key="2">
    <source>
        <dbReference type="ARBA" id="ARBA00008000"/>
    </source>
</evidence>
<dbReference type="SUPFAM" id="SSF55103">
    <property type="entry name" value="FAD-linked oxidases, C-terminal domain"/>
    <property type="match status" value="1"/>
</dbReference>
<dbReference type="InterPro" id="IPR036318">
    <property type="entry name" value="FAD-bd_PCMH-like_sf"/>
</dbReference>
<dbReference type="InterPro" id="IPR016169">
    <property type="entry name" value="FAD-bd_PCMH_sub2"/>
</dbReference>
<sequence>MAISLDLQKELAKQFKGEISTDPKVLATYSHDASLFEVLPALVVWPKDEADIKALVDFVNKNKSDNPELAITVRAAGTCMSGGAIGESIVADTTKYMRGVFDLETGRATVLPGTFYRDFEVEAKKTGQMLPSYTASKDLNAIGGMIGNNSGGEKNLRYGKTEKYVETLEVVLADGETYEIKALTKFELDQQMNQDNFLGKIYREVFSLLENNKAIIEKARPRVSKNSAGYYLWNIWDGQTFNLNKLFTGAQGTLGIVTKATLKLVPIEEKSELVVVFLSDVAQVAEIVNEALVFAPDSIESYDDKTMKLALRFLPALAKKLKFGGLWKLGWSFWPEFKMAIRTGLPKLVLLVEFTGRADEDLNSKAGQFVQKMEAMGIKAHQTTGPAETEKYWTIRREAFSLLRQHLGKKRTAPFIDDIIVEPAKMPEFLPKLRAILDEYNLFYTIAGHAGDGNFHIIPLMDMRNPKNVEIIIGLSDRVYDLVISFGGSITAEHNDGIIRTPYLEKMYGPEIVRLFAELKQIFDPQNIFNPGKKVGGSKEYLKDHLARS</sequence>
<dbReference type="EC" id="1.1.2.4" evidence="7"/>
<dbReference type="PANTHER" id="PTHR11748:SF111">
    <property type="entry name" value="D-LACTATE DEHYDROGENASE, MITOCHONDRIAL-RELATED"/>
    <property type="match status" value="1"/>
</dbReference>
<name>A0A1G2QCE5_9BACT</name>
<dbReference type="SUPFAM" id="SSF56176">
    <property type="entry name" value="FAD-binding/transporter-associated domain-like"/>
    <property type="match status" value="1"/>
</dbReference>
<evidence type="ECO:0000256" key="6">
    <source>
        <dbReference type="ARBA" id="ARBA00023002"/>
    </source>
</evidence>
<evidence type="ECO:0000259" key="8">
    <source>
        <dbReference type="PROSITE" id="PS51387"/>
    </source>
</evidence>
<comment type="similarity">
    <text evidence="2">Belongs to the FAD-binding oxidoreductase/transferase type 4 family.</text>
</comment>